<protein>
    <submittedName>
        <fullName evidence="2">CCD81 protein</fullName>
    </submittedName>
</protein>
<gene>
    <name evidence="2" type="primary">Ccdc81_2</name>
    <name evidence="2" type="ORF">AEGBEN_R01379</name>
</gene>
<organism evidence="2 3">
    <name type="scientific">Aegotheles bennettii</name>
    <dbReference type="NCBI Taxonomy" id="48278"/>
    <lineage>
        <taxon>Eukaryota</taxon>
        <taxon>Metazoa</taxon>
        <taxon>Chordata</taxon>
        <taxon>Craniata</taxon>
        <taxon>Vertebrata</taxon>
        <taxon>Euteleostomi</taxon>
        <taxon>Archelosauria</taxon>
        <taxon>Archosauria</taxon>
        <taxon>Dinosauria</taxon>
        <taxon>Saurischia</taxon>
        <taxon>Theropoda</taxon>
        <taxon>Coelurosauria</taxon>
        <taxon>Aves</taxon>
        <taxon>Neognathae</taxon>
        <taxon>Neoaves</taxon>
        <taxon>Strisores</taxon>
        <taxon>Caprimulgiformes</taxon>
        <taxon>Aegothelidae</taxon>
        <taxon>Aegotheles</taxon>
    </lineage>
</organism>
<evidence type="ECO:0000313" key="3">
    <source>
        <dbReference type="Proteomes" id="UP000559068"/>
    </source>
</evidence>
<dbReference type="InterPro" id="IPR026295">
    <property type="entry name" value="CCD81"/>
</dbReference>
<dbReference type="GO" id="GO:0005815">
    <property type="term" value="C:microtubule organizing center"/>
    <property type="evidence" value="ECO:0007669"/>
    <property type="project" value="TreeGrafter"/>
</dbReference>
<sequence length="115" mass="12711">PGNKELDPLKYGKVATAAFVSRRKVESCIQGTTSLLSHCLRNGENIALVLRDIGVLLIEDMRVQMKFFYNFLERMSGQENLGIAVSEVPKLLDMVVSPVVPMTSLTSSGRIIIFP</sequence>
<dbReference type="Pfam" id="PF18289">
    <property type="entry name" value="HU-CCDC81_euk_2"/>
    <property type="match status" value="1"/>
</dbReference>
<evidence type="ECO:0000313" key="2">
    <source>
        <dbReference type="EMBL" id="NWX16623.1"/>
    </source>
</evidence>
<dbReference type="Proteomes" id="UP000559068">
    <property type="component" value="Unassembled WGS sequence"/>
</dbReference>
<feature type="non-terminal residue" evidence="2">
    <location>
        <position position="115"/>
    </location>
</feature>
<keyword evidence="3" id="KW-1185">Reference proteome</keyword>
<accession>A0A7K6U192</accession>
<dbReference type="OrthoDB" id="125906at2759"/>
<reference evidence="2 3" key="1">
    <citation type="submission" date="2019-09" db="EMBL/GenBank/DDBJ databases">
        <title>Bird 10,000 Genomes (B10K) Project - Family phase.</title>
        <authorList>
            <person name="Zhang G."/>
        </authorList>
    </citation>
    <scope>NUCLEOTIDE SEQUENCE [LARGE SCALE GENOMIC DNA]</scope>
    <source>
        <strain evidence="2">B10K-DU-029-76</strain>
        <tissue evidence="2">Heart</tissue>
    </source>
</reference>
<feature type="non-terminal residue" evidence="2">
    <location>
        <position position="1"/>
    </location>
</feature>
<dbReference type="AlphaFoldDB" id="A0A7K6U192"/>
<evidence type="ECO:0000259" key="1">
    <source>
        <dbReference type="Pfam" id="PF18289"/>
    </source>
</evidence>
<name>A0A7K6U192_9AVES</name>
<dbReference type="EMBL" id="VZRW01005740">
    <property type="protein sequence ID" value="NWX16623.1"/>
    <property type="molecule type" value="Genomic_DNA"/>
</dbReference>
<dbReference type="PANTHER" id="PTHR14362:SF2">
    <property type="entry name" value="COILED-COIL DOMAIN-CONTAINING PROTEIN 81"/>
    <property type="match status" value="1"/>
</dbReference>
<dbReference type="PANTHER" id="PTHR14362">
    <property type="entry name" value="COILED-COIL DOMAIN-CONTAINING PROTEIN 81"/>
    <property type="match status" value="1"/>
</dbReference>
<feature type="domain" description="CCDC81 HU" evidence="1">
    <location>
        <begin position="7"/>
        <end position="78"/>
    </location>
</feature>
<comment type="caution">
    <text evidence="2">The sequence shown here is derived from an EMBL/GenBank/DDBJ whole genome shotgun (WGS) entry which is preliminary data.</text>
</comment>
<proteinExistence type="predicted"/>
<dbReference type="InterPro" id="IPR040673">
    <property type="entry name" value="CCDC81_HU_dom_2"/>
</dbReference>